<dbReference type="PANTHER" id="PTHR43855">
    <property type="entry name" value="THIOSULFATE SULFURTRANSFERASE"/>
    <property type="match status" value="1"/>
</dbReference>
<name>L0DUG1_THIND</name>
<dbReference type="Pfam" id="PF00581">
    <property type="entry name" value="Rhodanese"/>
    <property type="match status" value="2"/>
</dbReference>
<organism evidence="4 5">
    <name type="scientific">Thioalkalivibrio nitratireducens (strain DSM 14787 / UNIQEM 213 / ALEN2)</name>
    <dbReference type="NCBI Taxonomy" id="1255043"/>
    <lineage>
        <taxon>Bacteria</taxon>
        <taxon>Pseudomonadati</taxon>
        <taxon>Pseudomonadota</taxon>
        <taxon>Gammaproteobacteria</taxon>
        <taxon>Chromatiales</taxon>
        <taxon>Ectothiorhodospiraceae</taxon>
        <taxon>Thioalkalivibrio</taxon>
    </lineage>
</organism>
<evidence type="ECO:0000256" key="2">
    <source>
        <dbReference type="SAM" id="SignalP"/>
    </source>
</evidence>
<feature type="domain" description="Rhodanese" evidence="3">
    <location>
        <begin position="190"/>
        <end position="299"/>
    </location>
</feature>
<evidence type="ECO:0000313" key="4">
    <source>
        <dbReference type="EMBL" id="AGA32642.1"/>
    </source>
</evidence>
<feature type="signal peptide" evidence="2">
    <location>
        <begin position="1"/>
        <end position="27"/>
    </location>
</feature>
<keyword evidence="4" id="KW-0808">Transferase</keyword>
<evidence type="ECO:0000256" key="1">
    <source>
        <dbReference type="ARBA" id="ARBA00022737"/>
    </source>
</evidence>
<feature type="chain" id="PRO_5003940560" evidence="2">
    <location>
        <begin position="28"/>
        <end position="311"/>
    </location>
</feature>
<dbReference type="CDD" id="cd01448">
    <property type="entry name" value="TST_Repeat_1"/>
    <property type="match status" value="1"/>
</dbReference>
<dbReference type="PROSITE" id="PS50206">
    <property type="entry name" value="RHODANESE_3"/>
    <property type="match status" value="2"/>
</dbReference>
<protein>
    <submittedName>
        <fullName evidence="4">Thiosulfate sulfurtransferase, rhodanese</fullName>
        <ecNumber evidence="4">2.8.1.1</ecNumber>
    </submittedName>
</protein>
<proteinExistence type="predicted"/>
<keyword evidence="2" id="KW-0732">Signal</keyword>
<evidence type="ECO:0000259" key="3">
    <source>
        <dbReference type="PROSITE" id="PS50206"/>
    </source>
</evidence>
<dbReference type="InterPro" id="IPR001763">
    <property type="entry name" value="Rhodanese-like_dom"/>
</dbReference>
<dbReference type="PATRIC" id="fig|1255043.3.peg.961"/>
<dbReference type="eggNOG" id="COG2897">
    <property type="taxonomic scope" value="Bacteria"/>
</dbReference>
<dbReference type="EMBL" id="CP003989">
    <property type="protein sequence ID" value="AGA32642.1"/>
    <property type="molecule type" value="Genomic_DNA"/>
</dbReference>
<evidence type="ECO:0000313" key="5">
    <source>
        <dbReference type="Proteomes" id="UP000010809"/>
    </source>
</evidence>
<accession>L0DUG1</accession>
<dbReference type="KEGG" id="tni:TVNIR_0955"/>
<sequence length="311" mass="35003">MHLRTTTPFKWAALLAGLLLFATAAKADRPGFLVDSTWLEDHIDDPSLVLLEVRYYPSRYFSVGHIPGARQVQRFADLGDNHAVPVMRYPSMEAFQETLRGWGVNDDSLVVIYDDSRTALASRIYFLLDLYGFDMERVKIMDGATTEWEAFNDLSTEPPEVTPGNVTLEPAREGLVIEWTDIYRDVYSLRNPNIVLLDARPENQYTGEVMNGAVRAGHIPGAVNVEGLQGTDGQKWRPLDQVAAMYADIPKDKTVYAYCHDGFRNTMAYIQLKALGYEDVRLYNGGWAHWGNELSLPVVMGDEPWDAAHAL</sequence>
<feature type="domain" description="Rhodanese" evidence="3">
    <location>
        <begin position="44"/>
        <end position="157"/>
    </location>
</feature>
<gene>
    <name evidence="4" type="primary">tssA [H]</name>
    <name evidence="4" type="ordered locus">TVNIR_0955</name>
</gene>
<reference evidence="4" key="1">
    <citation type="submission" date="2015-12" db="EMBL/GenBank/DDBJ databases">
        <authorList>
            <person name="Tikhonova T.V."/>
            <person name="Pavlov A.R."/>
            <person name="Beletsky A.V."/>
            <person name="Mardanov A.V."/>
            <person name="Sorokin D.Y."/>
            <person name="Ravin N.V."/>
            <person name="Popov V.O."/>
        </authorList>
    </citation>
    <scope>NUCLEOTIDE SEQUENCE</scope>
    <source>
        <strain evidence="4">DSM 14787</strain>
    </source>
</reference>
<dbReference type="AlphaFoldDB" id="L0DUG1"/>
<dbReference type="Proteomes" id="UP000010809">
    <property type="component" value="Chromosome"/>
</dbReference>
<dbReference type="HOGENOM" id="CLU_031618_1_7_6"/>
<dbReference type="PANTHER" id="PTHR43855:SF1">
    <property type="entry name" value="THIOSULFATE SULFURTRANSFERASE"/>
    <property type="match status" value="1"/>
</dbReference>
<dbReference type="SMART" id="SM00450">
    <property type="entry name" value="RHOD"/>
    <property type="match status" value="2"/>
</dbReference>
<dbReference type="EC" id="2.8.1.1" evidence="4"/>
<dbReference type="GO" id="GO:0004792">
    <property type="term" value="F:thiosulfate-cyanide sulfurtransferase activity"/>
    <property type="evidence" value="ECO:0007669"/>
    <property type="project" value="UniProtKB-EC"/>
</dbReference>
<dbReference type="InterPro" id="IPR036873">
    <property type="entry name" value="Rhodanese-like_dom_sf"/>
</dbReference>
<dbReference type="Gene3D" id="3.40.250.10">
    <property type="entry name" value="Rhodanese-like domain"/>
    <property type="match status" value="2"/>
</dbReference>
<dbReference type="SUPFAM" id="SSF52821">
    <property type="entry name" value="Rhodanese/Cell cycle control phosphatase"/>
    <property type="match status" value="2"/>
</dbReference>
<dbReference type="RefSeq" id="WP_015257783.1">
    <property type="nucleotide sequence ID" value="NC_019902.2"/>
</dbReference>
<keyword evidence="1" id="KW-0677">Repeat</keyword>
<dbReference type="InterPro" id="IPR051126">
    <property type="entry name" value="Thiosulfate_sulfurtransferase"/>
</dbReference>
<dbReference type="OrthoDB" id="9781034at2"/>
<dbReference type="STRING" id="1255043.TVNIR_0955"/>
<keyword evidence="5" id="KW-1185">Reference proteome</keyword>